<evidence type="ECO:0000313" key="3">
    <source>
        <dbReference type="Proteomes" id="UP000001694"/>
    </source>
</evidence>
<dbReference type="InterPro" id="IPR036390">
    <property type="entry name" value="WH_DNA-bd_sf"/>
</dbReference>
<dbReference type="PROSITE" id="PS50987">
    <property type="entry name" value="HTH_ARSR_2"/>
    <property type="match status" value="1"/>
</dbReference>
<dbReference type="Pfam" id="PF13412">
    <property type="entry name" value="HTH_24"/>
    <property type="match status" value="1"/>
</dbReference>
<dbReference type="HOGENOM" id="CLU_178225_0_0_2"/>
<dbReference type="GeneID" id="6164383"/>
<gene>
    <name evidence="2" type="ordered locus">Tneu_1814</name>
</gene>
<dbReference type="RefSeq" id="WP_012351150.1">
    <property type="nucleotide sequence ID" value="NC_010525.1"/>
</dbReference>
<dbReference type="KEGG" id="tne:Tneu_1814"/>
<dbReference type="InterPro" id="IPR011991">
    <property type="entry name" value="ArsR-like_HTH"/>
</dbReference>
<dbReference type="PANTHER" id="PTHR36216:SF1">
    <property type="entry name" value="HTH ARSR-TYPE DOMAIN-CONTAINING PROTEIN"/>
    <property type="match status" value="1"/>
</dbReference>
<dbReference type="OrthoDB" id="28610at2157"/>
<dbReference type="STRING" id="444157.Tneu_1814"/>
<dbReference type="Proteomes" id="UP000001694">
    <property type="component" value="Chromosome"/>
</dbReference>
<evidence type="ECO:0000259" key="1">
    <source>
        <dbReference type="PROSITE" id="PS50987"/>
    </source>
</evidence>
<dbReference type="InterPro" id="IPR001845">
    <property type="entry name" value="HTH_ArsR_DNA-bd_dom"/>
</dbReference>
<feature type="domain" description="HTH arsR-type" evidence="1">
    <location>
        <begin position="1"/>
        <end position="79"/>
    </location>
</feature>
<protein>
    <submittedName>
        <fullName evidence="2">Transcriptional regulator, ArsR family</fullName>
    </submittedName>
</protein>
<name>B1YB31_PYRNV</name>
<reference evidence="2" key="1">
    <citation type="submission" date="2008-03" db="EMBL/GenBank/DDBJ databases">
        <title>Complete sequence of Thermoproteus neutrophilus V24Sta.</title>
        <authorList>
            <consortium name="US DOE Joint Genome Institute"/>
            <person name="Copeland A."/>
            <person name="Lucas S."/>
            <person name="Lapidus A."/>
            <person name="Glavina del Rio T."/>
            <person name="Dalin E."/>
            <person name="Tice H."/>
            <person name="Bruce D."/>
            <person name="Goodwin L."/>
            <person name="Pitluck S."/>
            <person name="Sims D."/>
            <person name="Brettin T."/>
            <person name="Detter J.C."/>
            <person name="Han C."/>
            <person name="Kuske C.R."/>
            <person name="Schmutz J."/>
            <person name="Larimer F."/>
            <person name="Land M."/>
            <person name="Hauser L."/>
            <person name="Kyrpides N."/>
            <person name="Mikhailova N."/>
            <person name="Biddle J.F."/>
            <person name="Zhang Z."/>
            <person name="Fitz-Gibbon S.T."/>
            <person name="Lowe T.M."/>
            <person name="Saltikov C."/>
            <person name="House C.H."/>
            <person name="Richardson P."/>
        </authorList>
    </citation>
    <scope>NUCLEOTIDE SEQUENCE [LARGE SCALE GENOMIC DNA]</scope>
    <source>
        <strain evidence="2">V24Sta</strain>
    </source>
</reference>
<accession>B1YB31</accession>
<dbReference type="eggNOG" id="arCOG00738">
    <property type="taxonomic scope" value="Archaea"/>
</dbReference>
<dbReference type="Gene3D" id="1.10.10.10">
    <property type="entry name" value="Winged helix-like DNA-binding domain superfamily/Winged helix DNA-binding domain"/>
    <property type="match status" value="1"/>
</dbReference>
<dbReference type="PANTHER" id="PTHR36216">
    <property type="entry name" value="TRANSCRIPTIONAL REGULATOR, TRMB"/>
    <property type="match status" value="1"/>
</dbReference>
<dbReference type="InterPro" id="IPR036388">
    <property type="entry name" value="WH-like_DNA-bd_sf"/>
</dbReference>
<dbReference type="SUPFAM" id="SSF46785">
    <property type="entry name" value="Winged helix' DNA-binding domain"/>
    <property type="match status" value="1"/>
</dbReference>
<dbReference type="CDD" id="cd00090">
    <property type="entry name" value="HTH_ARSR"/>
    <property type="match status" value="1"/>
</dbReference>
<sequence>MARAKSATSLSDPRRAELLKLIEENGPLTQGQIAKAMGMTWGQVQWHLYVLERDRKVRRVVKDGVTYYVSANAPVELLE</sequence>
<organism evidence="2 3">
    <name type="scientific">Pyrobaculum neutrophilum (strain DSM 2338 / JCM 9278 / NBRC 100436 / V24Sta)</name>
    <name type="common">Thermoproteus neutrophilus</name>
    <dbReference type="NCBI Taxonomy" id="444157"/>
    <lineage>
        <taxon>Archaea</taxon>
        <taxon>Thermoproteota</taxon>
        <taxon>Thermoprotei</taxon>
        <taxon>Thermoproteales</taxon>
        <taxon>Thermoproteaceae</taxon>
        <taxon>Pyrobaculum</taxon>
    </lineage>
</organism>
<dbReference type="EMBL" id="CP001014">
    <property type="protein sequence ID" value="ACB40731.1"/>
    <property type="molecule type" value="Genomic_DNA"/>
</dbReference>
<keyword evidence="3" id="KW-1185">Reference proteome</keyword>
<evidence type="ECO:0000313" key="2">
    <source>
        <dbReference type="EMBL" id="ACB40731.1"/>
    </source>
</evidence>
<dbReference type="AlphaFoldDB" id="B1YB31"/>
<dbReference type="GO" id="GO:0003700">
    <property type="term" value="F:DNA-binding transcription factor activity"/>
    <property type="evidence" value="ECO:0007669"/>
    <property type="project" value="InterPro"/>
</dbReference>
<proteinExistence type="predicted"/>